<dbReference type="PANTHER" id="PTHR45931">
    <property type="entry name" value="SI:CH211-59O9.10"/>
    <property type="match status" value="1"/>
</dbReference>
<dbReference type="Gramene" id="TraesCLE_scaffold_032516_01G000100.1">
    <property type="protein sequence ID" value="TraesCLE_scaffold_032516_01G000100.1"/>
    <property type="gene ID" value="TraesCLE_scaffold_032516_01G000100"/>
</dbReference>
<name>A0A3B6EPU8_WHEAT</name>
<sequence length="143" mass="15980">MLADGPVTGDYDLAPANWGDHDHPQMDYADEIGRKIGRLEGDALRFDIDLHLPSLVVCLVFSHPQALIRACKEADAAAGALAAPGQECAICHLDLETGDEEIVRLPCFHAHAFHTPCIKQWFYQQSKCPICRREVPDYFGFRF</sequence>
<dbReference type="SMR" id="A0A3B6EPU8"/>
<keyword evidence="1" id="KW-0479">Metal-binding</keyword>
<dbReference type="Proteomes" id="UP000019116">
    <property type="component" value="Chromosome 3A"/>
</dbReference>
<dbReference type="Gramene" id="TraesCS3A03G1066600.1">
    <property type="protein sequence ID" value="TraesCS3A03G1066600.1.CDS1"/>
    <property type="gene ID" value="TraesCS3A03G1066600"/>
</dbReference>
<dbReference type="Gene3D" id="3.30.40.10">
    <property type="entry name" value="Zinc/RING finger domain, C3HC4 (zinc finger)"/>
    <property type="match status" value="1"/>
</dbReference>
<evidence type="ECO:0000256" key="2">
    <source>
        <dbReference type="ARBA" id="ARBA00022771"/>
    </source>
</evidence>
<dbReference type="Gramene" id="TraesWEE_scaffold_064761_01G000100.1">
    <property type="protein sequence ID" value="TraesWEE_scaffold_064761_01G000100.1"/>
    <property type="gene ID" value="TraesWEE_scaffold_064761_01G000100"/>
</dbReference>
<evidence type="ECO:0000313" key="6">
    <source>
        <dbReference type="EnsemblPlants" id="TraesCS3A02G459400.1.cds1"/>
    </source>
</evidence>
<dbReference type="GO" id="GO:0008270">
    <property type="term" value="F:zinc ion binding"/>
    <property type="evidence" value="ECO:0007669"/>
    <property type="project" value="UniProtKB-KW"/>
</dbReference>
<dbReference type="SMART" id="SM00184">
    <property type="entry name" value="RING"/>
    <property type="match status" value="1"/>
</dbReference>
<proteinExistence type="predicted"/>
<dbReference type="InterPro" id="IPR001841">
    <property type="entry name" value="Znf_RING"/>
</dbReference>
<dbReference type="PROSITE" id="PS50089">
    <property type="entry name" value="ZF_RING_2"/>
    <property type="match status" value="1"/>
</dbReference>
<evidence type="ECO:0000256" key="4">
    <source>
        <dbReference type="PROSITE-ProRule" id="PRU00175"/>
    </source>
</evidence>
<organism evidence="6">
    <name type="scientific">Triticum aestivum</name>
    <name type="common">Wheat</name>
    <dbReference type="NCBI Taxonomy" id="4565"/>
    <lineage>
        <taxon>Eukaryota</taxon>
        <taxon>Viridiplantae</taxon>
        <taxon>Streptophyta</taxon>
        <taxon>Embryophyta</taxon>
        <taxon>Tracheophyta</taxon>
        <taxon>Spermatophyta</taxon>
        <taxon>Magnoliopsida</taxon>
        <taxon>Liliopsida</taxon>
        <taxon>Poales</taxon>
        <taxon>Poaceae</taxon>
        <taxon>BOP clade</taxon>
        <taxon>Pooideae</taxon>
        <taxon>Triticodae</taxon>
        <taxon>Triticeae</taxon>
        <taxon>Triticinae</taxon>
        <taxon>Triticum</taxon>
    </lineage>
</organism>
<dbReference type="EnsemblPlants" id="TraesCS3A02G459400.1">
    <property type="protein sequence ID" value="TraesCS3A02G459400.1.cds1"/>
    <property type="gene ID" value="TraesCS3A02G459400"/>
</dbReference>
<dbReference type="OrthoDB" id="1423255at2759"/>
<reference evidence="6" key="2">
    <citation type="submission" date="2018-10" db="UniProtKB">
        <authorList>
            <consortium name="EnsemblPlants"/>
        </authorList>
    </citation>
    <scope>IDENTIFICATION</scope>
</reference>
<evidence type="ECO:0000256" key="1">
    <source>
        <dbReference type="ARBA" id="ARBA00022723"/>
    </source>
</evidence>
<feature type="domain" description="RING-type" evidence="5">
    <location>
        <begin position="88"/>
        <end position="132"/>
    </location>
</feature>
<dbReference type="PANTHER" id="PTHR45931:SF3">
    <property type="entry name" value="RING ZINC FINGER-CONTAINING PROTEIN"/>
    <property type="match status" value="1"/>
</dbReference>
<dbReference type="InterPro" id="IPR051834">
    <property type="entry name" value="RING_finger_E3_ligase"/>
</dbReference>
<dbReference type="InterPro" id="IPR013083">
    <property type="entry name" value="Znf_RING/FYVE/PHD"/>
</dbReference>
<dbReference type="Gramene" id="TraesCS3A02G459400.1">
    <property type="protein sequence ID" value="TraesCS3A02G459400.1.cds1"/>
    <property type="gene ID" value="TraesCS3A02G459400"/>
</dbReference>
<dbReference type="STRING" id="4565.A0A3B6EPU8"/>
<accession>A0A3B6EPU8</accession>
<keyword evidence="3" id="KW-0862">Zinc</keyword>
<protein>
    <recommendedName>
        <fullName evidence="5">RING-type domain-containing protein</fullName>
    </recommendedName>
</protein>
<evidence type="ECO:0000259" key="5">
    <source>
        <dbReference type="PROSITE" id="PS50089"/>
    </source>
</evidence>
<evidence type="ECO:0000256" key="3">
    <source>
        <dbReference type="ARBA" id="ARBA00022833"/>
    </source>
</evidence>
<dbReference type="Pfam" id="PF13639">
    <property type="entry name" value="zf-RING_2"/>
    <property type="match status" value="1"/>
</dbReference>
<evidence type="ECO:0000313" key="7">
    <source>
        <dbReference type="Proteomes" id="UP000019116"/>
    </source>
</evidence>
<dbReference type="SUPFAM" id="SSF57850">
    <property type="entry name" value="RING/U-box"/>
    <property type="match status" value="1"/>
</dbReference>
<keyword evidence="7" id="KW-1185">Reference proteome</keyword>
<keyword evidence="2 4" id="KW-0863">Zinc-finger</keyword>
<dbReference type="AlphaFoldDB" id="A0A3B6EPU8"/>
<reference evidence="6" key="1">
    <citation type="submission" date="2018-08" db="EMBL/GenBank/DDBJ databases">
        <authorList>
            <person name="Rossello M."/>
        </authorList>
    </citation>
    <scope>NUCLEOTIDE SEQUENCE [LARGE SCALE GENOMIC DNA]</scope>
    <source>
        <strain evidence="6">cv. Chinese Spring</strain>
    </source>
</reference>
<dbReference type="Gramene" id="TraesCAD_scaffold_042957_01G000100.1">
    <property type="protein sequence ID" value="TraesCAD_scaffold_042957_01G000100.1"/>
    <property type="gene ID" value="TraesCAD_scaffold_042957_01G000100"/>
</dbReference>